<reference evidence="3" key="1">
    <citation type="submission" date="2021-01" db="EMBL/GenBank/DDBJ databases">
        <authorList>
            <consortium name="Genoscope - CEA"/>
            <person name="William W."/>
        </authorList>
    </citation>
    <scope>NUCLEOTIDE SEQUENCE</scope>
</reference>
<proteinExistence type="predicted"/>
<evidence type="ECO:0008006" key="5">
    <source>
        <dbReference type="Google" id="ProtNLM"/>
    </source>
</evidence>
<dbReference type="OMA" id="MIVIFES"/>
<keyword evidence="2" id="KW-0732">Signal</keyword>
<comment type="caution">
    <text evidence="3">The sequence shown here is derived from an EMBL/GenBank/DDBJ whole genome shotgun (WGS) entry which is preliminary data.</text>
</comment>
<accession>A0A8S1VNX2</accession>
<sequence>MIVIFESILLLFYVRIADCCTQLPNNELVLVNKINETQSMNLQKLFVKQEQSQILLIANDSDINVQKNMYIHSHYNYSFEDIISVKCLRSYKDYAATNQYVLMNKINDKYQIYTNSYQIENNQRLPEFNQYFEITDYICHDLEMIDRQTLIADCYNESSNVFIIKKEQSELQYFIQNQTRDEIIKTKMFAFKDDLIVRVLHYDEVYKQSSIHFLQIGETLSTSLIIDEDYINDILGDAQTKIQLQILQVEIEQQIITILNENQWVIQINAKDYPNILIKDYFQLDQEYPAIFITYHVKNQIFAFLTEQAIYILQDESLTTIKEIDNKNKSFQIYFTQNSVIQYNNGELSLLSQNLKSLQTIHINGNPRLIIDQKSDEIISISESESQRIIARVNQLLKFKSDTLYQQFRSAYLVQQINILESCTLNIRYITIELSSTQAIPTVMNQFNTILNSPIESYDVNRFIDGPNITISNIIELKVNQVSFSINFELLQQKTISGIQNEQAVQYVKVMKLTTQYLYLIQTSNFYIQFYYCVQSMNCYFSSQVYFEFNLSSTQHEMFQNNYNVYIVIKNNEQLDIWRVQDPLIYLCTIYPDQDHYILQFQYINQFLAVLYSNQLVVLYKVMDQCQKSQSLTTEFIQKYNIQWYPTYISTHEEYNVLYVQTAMQLLLIQVKEKEIYPINVIPLSQNRTVSIFSYSNIIWIYYQDTAVIESFIINSITYIEYLRTISLYNLIPNKFFHHQQSKYVYFKNTQDSLGTIYIYSMETSSHNALLTTFSTRYKILYSVQNLFIIADINNYYEIPQKIKYSIYYQDIENPNYLVKVNASLSISSYDNKEQLIYLINSTLVNPYTTITVNQTQLNLIEILDQSKPIGYCESKYSWYTGQVVDIELNSRQLKLQKSMHLLNREICSTGIDIKEYVSDSVLILYQDRIIKLNMTTQFQQVFYLDSSITYTKIIQALQDFILITAYKFVPSFSYLLQVVKCDQNFNCSNQLIDMSSYSDPKKVKIYQNLLFLIFDLFVRVYAIKDDKLSIVQSINNSQNYYFKDIISPEQDYFQIYSQQENKINISMYYFKENSLNLIEHYRIDLLSAIQQSGFNIDPKTQFQRILIKNSKTQQQLLTVEVFCQSYQHSHYILQIQFICSIQNNLYLCPVNNYKVLQILQGYGTWPTSYVKMYNDQYLLMVYYQSTTFISAMYNLHLNYVQPTISPTLFSGAIQYQNISYQLSAFFTKDRSIYLLTNSIHQDVFALYEIHNTSKFCIYDHLTSEKILITLKNHFYQKNETIEIIQNNDEIDNKTTKLILWFVFGIILAFLLGIGLFGCYIKYKKRQAENQLIL</sequence>
<evidence type="ECO:0000313" key="4">
    <source>
        <dbReference type="Proteomes" id="UP000683925"/>
    </source>
</evidence>
<protein>
    <recommendedName>
        <fullName evidence="5">Transmembrane protein</fullName>
    </recommendedName>
</protein>
<dbReference type="EMBL" id="CAJJDP010000071">
    <property type="protein sequence ID" value="CAD8179144.1"/>
    <property type="molecule type" value="Genomic_DNA"/>
</dbReference>
<dbReference type="Proteomes" id="UP000683925">
    <property type="component" value="Unassembled WGS sequence"/>
</dbReference>
<feature type="transmembrane region" description="Helical" evidence="1">
    <location>
        <begin position="1298"/>
        <end position="1321"/>
    </location>
</feature>
<keyword evidence="1" id="KW-0472">Membrane</keyword>
<keyword evidence="4" id="KW-1185">Reference proteome</keyword>
<feature type="chain" id="PRO_5035758471" description="Transmembrane protein" evidence="2">
    <location>
        <begin position="20"/>
        <end position="1334"/>
    </location>
</feature>
<dbReference type="OrthoDB" id="299404at2759"/>
<keyword evidence="1" id="KW-1133">Transmembrane helix</keyword>
<gene>
    <name evidence="3" type="ORF">POCTA_138.1.T0720144</name>
</gene>
<organism evidence="3 4">
    <name type="scientific">Paramecium octaurelia</name>
    <dbReference type="NCBI Taxonomy" id="43137"/>
    <lineage>
        <taxon>Eukaryota</taxon>
        <taxon>Sar</taxon>
        <taxon>Alveolata</taxon>
        <taxon>Ciliophora</taxon>
        <taxon>Intramacronucleata</taxon>
        <taxon>Oligohymenophorea</taxon>
        <taxon>Peniculida</taxon>
        <taxon>Parameciidae</taxon>
        <taxon>Paramecium</taxon>
    </lineage>
</organism>
<evidence type="ECO:0000313" key="3">
    <source>
        <dbReference type="EMBL" id="CAD8179144.1"/>
    </source>
</evidence>
<evidence type="ECO:0000256" key="1">
    <source>
        <dbReference type="SAM" id="Phobius"/>
    </source>
</evidence>
<name>A0A8S1VNX2_PAROT</name>
<keyword evidence="1" id="KW-0812">Transmembrane</keyword>
<feature type="signal peptide" evidence="2">
    <location>
        <begin position="1"/>
        <end position="19"/>
    </location>
</feature>
<evidence type="ECO:0000256" key="2">
    <source>
        <dbReference type="SAM" id="SignalP"/>
    </source>
</evidence>